<dbReference type="EMBL" id="CP064942">
    <property type="protein sequence ID" value="QPH54170.1"/>
    <property type="molecule type" value="Genomic_DNA"/>
</dbReference>
<feature type="domain" description="TonB-dependent receptor-like beta-barrel" evidence="12">
    <location>
        <begin position="249"/>
        <end position="643"/>
    </location>
</feature>
<proteinExistence type="inferred from homology"/>
<dbReference type="GO" id="GO:0015344">
    <property type="term" value="F:siderophore uptake transmembrane transporter activity"/>
    <property type="evidence" value="ECO:0007669"/>
    <property type="project" value="TreeGrafter"/>
</dbReference>
<comment type="similarity">
    <text evidence="2 9 10">Belongs to the TonB-dependent receptor family.</text>
</comment>
<dbReference type="GO" id="GO:0015232">
    <property type="term" value="F:heme transmembrane transporter activity"/>
    <property type="evidence" value="ECO:0007669"/>
    <property type="project" value="InterPro"/>
</dbReference>
<evidence type="ECO:0000256" key="9">
    <source>
        <dbReference type="PROSITE-ProRule" id="PRU01360"/>
    </source>
</evidence>
<keyword evidence="8 9" id="KW-0998">Cell outer membrane</keyword>
<dbReference type="AlphaFoldDB" id="A0A7S9QCT7"/>
<evidence type="ECO:0000256" key="3">
    <source>
        <dbReference type="ARBA" id="ARBA00022448"/>
    </source>
</evidence>
<dbReference type="GO" id="GO:0044718">
    <property type="term" value="P:siderophore transmembrane transport"/>
    <property type="evidence" value="ECO:0007669"/>
    <property type="project" value="TreeGrafter"/>
</dbReference>
<dbReference type="CDD" id="cd01347">
    <property type="entry name" value="ligand_gated_channel"/>
    <property type="match status" value="1"/>
</dbReference>
<dbReference type="InterPro" id="IPR037066">
    <property type="entry name" value="Plug_dom_sf"/>
</dbReference>
<evidence type="ECO:0000256" key="2">
    <source>
        <dbReference type="ARBA" id="ARBA00009810"/>
    </source>
</evidence>
<evidence type="ECO:0000256" key="5">
    <source>
        <dbReference type="ARBA" id="ARBA00022692"/>
    </source>
</evidence>
<evidence type="ECO:0000259" key="12">
    <source>
        <dbReference type="Pfam" id="PF00593"/>
    </source>
</evidence>
<feature type="signal peptide" evidence="11">
    <location>
        <begin position="1"/>
        <end position="25"/>
    </location>
</feature>
<protein>
    <submittedName>
        <fullName evidence="14">TonB-dependent receptor</fullName>
    </submittedName>
</protein>
<keyword evidence="7 9" id="KW-0472">Membrane</keyword>
<sequence>MRRTPPRAHLLSATALIAITTPAIGQDNVTPLQRLVFTDGGSDTVAIDTPQAVTVLDQEDIDAEQATTVGELFDLVPGVQSIGSDRPAGVSFNIRGIGELAASDESKIIVTVDGATKFHEQYRVGSFFSDPELYRQVEVLRGPASSTLFGSGALGGVINFETKDPSDFLDGPDDRQALRLRGQFETNGNEYLGSAIYAVRPSESFETLFALNYRNSDNFEDGNGDEVSGSEFDATSGLAKGVLTFGDAGEQTLTGSYTIWNSELDDTDYSQTGTLPFGEIDRDIRDQTATLRWQNPAAANPFLDLDVVLSYSDTEVEQANATSGFASPLFADSEYSYETASLKVENTFEMAGGSWQNFLTTGFQLSRQERIAETSQGPLGFHPEGTDEKLGLYVQSELILGNGLTLIPGVRVDFTELEPGSNVDGDDSDETAFSPKLAALYEVTDTFNVFGSVAMTERVPTLDELFSSDGNEPSSPGLDPEEAMSAELGFSQSFLGVATAGDALDFKVTGFYSEIDDLIERDDTAGTPFYRNVDSATIYGIELEGAYETDRAFARLAYSDVRGEDDETGETLESVPARTLAFTIGGRDLERDLDFGWRATLVDSISYEDESFGGYALHDLFATWRPDAGSFAGTEVRFSIENVLDKQFQNSLAGDPGPGRSFALTVSRAI</sequence>
<dbReference type="InterPro" id="IPR011276">
    <property type="entry name" value="TonB_haem/Hb_rcpt"/>
</dbReference>
<dbReference type="PANTHER" id="PTHR30069">
    <property type="entry name" value="TONB-DEPENDENT OUTER MEMBRANE RECEPTOR"/>
    <property type="match status" value="1"/>
</dbReference>
<accession>A0A7S9QCT7</accession>
<evidence type="ECO:0000259" key="13">
    <source>
        <dbReference type="Pfam" id="PF07715"/>
    </source>
</evidence>
<evidence type="ECO:0000256" key="7">
    <source>
        <dbReference type="ARBA" id="ARBA00023136"/>
    </source>
</evidence>
<dbReference type="PROSITE" id="PS52016">
    <property type="entry name" value="TONB_DEPENDENT_REC_3"/>
    <property type="match status" value="1"/>
</dbReference>
<gene>
    <name evidence="14" type="ORF">I0K15_20775</name>
</gene>
<keyword evidence="5 9" id="KW-0812">Transmembrane</keyword>
<dbReference type="Gene3D" id="2.40.170.20">
    <property type="entry name" value="TonB-dependent receptor, beta-barrel domain"/>
    <property type="match status" value="1"/>
</dbReference>
<feature type="domain" description="TonB-dependent receptor plug" evidence="13">
    <location>
        <begin position="47"/>
        <end position="157"/>
    </location>
</feature>
<dbReference type="NCBIfam" id="TIGR01785">
    <property type="entry name" value="TonB-hemin"/>
    <property type="match status" value="1"/>
</dbReference>
<evidence type="ECO:0000256" key="1">
    <source>
        <dbReference type="ARBA" id="ARBA00004571"/>
    </source>
</evidence>
<evidence type="ECO:0000256" key="11">
    <source>
        <dbReference type="SAM" id="SignalP"/>
    </source>
</evidence>
<evidence type="ECO:0000313" key="14">
    <source>
        <dbReference type="EMBL" id="QPH54170.1"/>
    </source>
</evidence>
<keyword evidence="11" id="KW-0732">Signal</keyword>
<dbReference type="Proteomes" id="UP000594800">
    <property type="component" value="Chromosome"/>
</dbReference>
<organism evidence="14 15">
    <name type="scientific">Pontivivens ytuae</name>
    <dbReference type="NCBI Taxonomy" id="2789856"/>
    <lineage>
        <taxon>Bacteria</taxon>
        <taxon>Pseudomonadati</taxon>
        <taxon>Pseudomonadota</taxon>
        <taxon>Alphaproteobacteria</taxon>
        <taxon>Rhodobacterales</taxon>
        <taxon>Paracoccaceae</taxon>
        <taxon>Pontivivens</taxon>
    </lineage>
</organism>
<feature type="chain" id="PRO_5032789451" evidence="11">
    <location>
        <begin position="26"/>
        <end position="670"/>
    </location>
</feature>
<dbReference type="InterPro" id="IPR012910">
    <property type="entry name" value="Plug_dom"/>
</dbReference>
<evidence type="ECO:0000256" key="6">
    <source>
        <dbReference type="ARBA" id="ARBA00023077"/>
    </source>
</evidence>
<dbReference type="RefSeq" id="WP_196103379.1">
    <property type="nucleotide sequence ID" value="NZ_CP064942.1"/>
</dbReference>
<dbReference type="Pfam" id="PF07715">
    <property type="entry name" value="Plug"/>
    <property type="match status" value="1"/>
</dbReference>
<keyword evidence="3 9" id="KW-0813">Transport</keyword>
<dbReference type="InterPro" id="IPR039426">
    <property type="entry name" value="TonB-dep_rcpt-like"/>
</dbReference>
<dbReference type="InterPro" id="IPR036942">
    <property type="entry name" value="Beta-barrel_TonB_sf"/>
</dbReference>
<name>A0A7S9QCT7_9RHOB</name>
<keyword evidence="6 10" id="KW-0798">TonB box</keyword>
<dbReference type="PANTHER" id="PTHR30069:SF41">
    <property type="entry name" value="HEME_HEMOPEXIN UTILIZATION PROTEIN C"/>
    <property type="match status" value="1"/>
</dbReference>
<keyword evidence="15" id="KW-1185">Reference proteome</keyword>
<comment type="subcellular location">
    <subcellularLocation>
        <location evidence="1 9">Cell outer membrane</location>
        <topology evidence="1 9">Multi-pass membrane protein</topology>
    </subcellularLocation>
</comment>
<dbReference type="Gene3D" id="2.170.130.10">
    <property type="entry name" value="TonB-dependent receptor, plug domain"/>
    <property type="match status" value="1"/>
</dbReference>
<dbReference type="GO" id="GO:0009279">
    <property type="term" value="C:cell outer membrane"/>
    <property type="evidence" value="ECO:0007669"/>
    <property type="project" value="UniProtKB-SubCell"/>
</dbReference>
<dbReference type="InterPro" id="IPR000531">
    <property type="entry name" value="Beta-barrel_TonB"/>
</dbReference>
<evidence type="ECO:0000256" key="4">
    <source>
        <dbReference type="ARBA" id="ARBA00022452"/>
    </source>
</evidence>
<reference evidence="14 15" key="1">
    <citation type="submission" date="2020-11" db="EMBL/GenBank/DDBJ databases">
        <title>Description of Pontivivens ytuae sp. nov. isolated from deep sea sediment of Mariana Trench.</title>
        <authorList>
            <person name="Wang Z."/>
            <person name="Sun Q.-L."/>
            <person name="Xu X.-D."/>
            <person name="Tang Y.-Z."/>
            <person name="Zhang J."/>
        </authorList>
    </citation>
    <scope>NUCLEOTIDE SEQUENCE [LARGE SCALE GENOMIC DNA]</scope>
    <source>
        <strain evidence="14 15">MT2928</strain>
    </source>
</reference>
<evidence type="ECO:0000313" key="15">
    <source>
        <dbReference type="Proteomes" id="UP000594800"/>
    </source>
</evidence>
<keyword evidence="4 9" id="KW-1134">Transmembrane beta strand</keyword>
<dbReference type="Pfam" id="PF00593">
    <property type="entry name" value="TonB_dep_Rec_b-barrel"/>
    <property type="match status" value="1"/>
</dbReference>
<dbReference type="SUPFAM" id="SSF56935">
    <property type="entry name" value="Porins"/>
    <property type="match status" value="1"/>
</dbReference>
<keyword evidence="14" id="KW-0675">Receptor</keyword>
<evidence type="ECO:0000256" key="8">
    <source>
        <dbReference type="ARBA" id="ARBA00023237"/>
    </source>
</evidence>
<dbReference type="KEGG" id="poz:I0K15_20775"/>
<evidence type="ECO:0000256" key="10">
    <source>
        <dbReference type="RuleBase" id="RU003357"/>
    </source>
</evidence>